<proteinExistence type="predicted"/>
<accession>A0AA40DTC4</accession>
<evidence type="ECO:0000313" key="3">
    <source>
        <dbReference type="EMBL" id="KAK0715444.1"/>
    </source>
</evidence>
<dbReference type="EMBL" id="JAUKUA010000004">
    <property type="protein sequence ID" value="KAK0715444.1"/>
    <property type="molecule type" value="Genomic_DNA"/>
</dbReference>
<comment type="caution">
    <text evidence="3">The sequence shown here is derived from an EMBL/GenBank/DDBJ whole genome shotgun (WGS) entry which is preliminary data.</text>
</comment>
<evidence type="ECO:0008006" key="5">
    <source>
        <dbReference type="Google" id="ProtNLM"/>
    </source>
</evidence>
<organism evidence="3 4">
    <name type="scientific">Lasiosphaeris hirsuta</name>
    <dbReference type="NCBI Taxonomy" id="260670"/>
    <lineage>
        <taxon>Eukaryota</taxon>
        <taxon>Fungi</taxon>
        <taxon>Dikarya</taxon>
        <taxon>Ascomycota</taxon>
        <taxon>Pezizomycotina</taxon>
        <taxon>Sordariomycetes</taxon>
        <taxon>Sordariomycetidae</taxon>
        <taxon>Sordariales</taxon>
        <taxon>Lasiosphaeriaceae</taxon>
        <taxon>Lasiosphaeris</taxon>
    </lineage>
</organism>
<feature type="region of interest" description="Disordered" evidence="1">
    <location>
        <begin position="119"/>
        <end position="146"/>
    </location>
</feature>
<name>A0AA40DTC4_9PEZI</name>
<protein>
    <recommendedName>
        <fullName evidence="5">Extracellular membrane protein CFEM domain-containing protein</fullName>
    </recommendedName>
</protein>
<gene>
    <name evidence="3" type="ORF">B0H67DRAFT_645194</name>
</gene>
<dbReference type="AlphaFoldDB" id="A0AA40DTC4"/>
<reference evidence="3" key="1">
    <citation type="submission" date="2023-06" db="EMBL/GenBank/DDBJ databases">
        <title>Genome-scale phylogeny and comparative genomics of the fungal order Sordariales.</title>
        <authorList>
            <consortium name="Lawrence Berkeley National Laboratory"/>
            <person name="Hensen N."/>
            <person name="Bonometti L."/>
            <person name="Westerberg I."/>
            <person name="Brannstrom I.O."/>
            <person name="Guillou S."/>
            <person name="Cros-Aarteil S."/>
            <person name="Calhoun S."/>
            <person name="Haridas S."/>
            <person name="Kuo A."/>
            <person name="Mondo S."/>
            <person name="Pangilinan J."/>
            <person name="Riley R."/>
            <person name="Labutti K."/>
            <person name="Andreopoulos B."/>
            <person name="Lipzen A."/>
            <person name="Chen C."/>
            <person name="Yanf M."/>
            <person name="Daum C."/>
            <person name="Ng V."/>
            <person name="Clum A."/>
            <person name="Steindorff A."/>
            <person name="Ohm R."/>
            <person name="Martin F."/>
            <person name="Silar P."/>
            <person name="Natvig D."/>
            <person name="Lalanne C."/>
            <person name="Gautier V."/>
            <person name="Ament-Velasquez S.L."/>
            <person name="Kruys A."/>
            <person name="Hutchinson M.I."/>
            <person name="Powell A.J."/>
            <person name="Barry K."/>
            <person name="Miller A.N."/>
            <person name="Grigoriev I.V."/>
            <person name="Debuchy R."/>
            <person name="Gladieux P."/>
            <person name="Thoren M.H."/>
            <person name="Johannesson H."/>
        </authorList>
    </citation>
    <scope>NUCLEOTIDE SEQUENCE</scope>
    <source>
        <strain evidence="3">SMH4607-1</strain>
    </source>
</reference>
<feature type="compositionally biased region" description="Gly residues" evidence="1">
    <location>
        <begin position="121"/>
        <end position="142"/>
    </location>
</feature>
<keyword evidence="4" id="KW-1185">Reference proteome</keyword>
<feature type="signal peptide" evidence="2">
    <location>
        <begin position="1"/>
        <end position="19"/>
    </location>
</feature>
<keyword evidence="2" id="KW-0732">Signal</keyword>
<sequence length="159" mass="15209">MAPKLPLLACVAMAATSLAQNGTITSPGSGITAAPTPSNLDANCPAVLSTTAICSTCVTADCVTESTLTVSCGCPAAPFTVFTSLGCDNGCAGLGCQTVYEIVQATTCTDSAVAVPTTTAGTGGGTGSAAGTGAPTGSGGVAGPASTNAARRLSPFRLW</sequence>
<evidence type="ECO:0000313" key="4">
    <source>
        <dbReference type="Proteomes" id="UP001172102"/>
    </source>
</evidence>
<feature type="chain" id="PRO_5041388662" description="Extracellular membrane protein CFEM domain-containing protein" evidence="2">
    <location>
        <begin position="20"/>
        <end position="159"/>
    </location>
</feature>
<dbReference type="Proteomes" id="UP001172102">
    <property type="component" value="Unassembled WGS sequence"/>
</dbReference>
<evidence type="ECO:0000256" key="1">
    <source>
        <dbReference type="SAM" id="MobiDB-lite"/>
    </source>
</evidence>
<evidence type="ECO:0000256" key="2">
    <source>
        <dbReference type="SAM" id="SignalP"/>
    </source>
</evidence>